<evidence type="ECO:0000256" key="4">
    <source>
        <dbReference type="ARBA" id="ARBA00022722"/>
    </source>
</evidence>
<keyword evidence="3 8" id="KW-0507">mRNA processing</keyword>
<keyword evidence="8" id="KW-0699">rRNA-binding</keyword>
<comment type="function">
    <text evidence="8">Digests double-stranded RNA. Involved in the processing of primary rRNA transcript to yield the immediate precursors to the large and small rRNAs (23S and 16S). Processes some mRNAs, and tRNAs when they are encoded in the rRNA operon. Processes pre-crRNA and tracrRNA of type II CRISPR loci if present in the organism.</text>
</comment>
<dbReference type="Gene3D" id="3.30.160.20">
    <property type="match status" value="1"/>
</dbReference>
<protein>
    <recommendedName>
        <fullName evidence="8">Ribonuclease 3</fullName>
        <ecNumber evidence="8">3.1.26.3</ecNumber>
    </recommendedName>
    <alternativeName>
        <fullName evidence="8">Ribonuclease III</fullName>
        <shortName evidence="8">RNase III</shortName>
    </alternativeName>
</protein>
<keyword evidence="8" id="KW-0479">Metal-binding</keyword>
<dbReference type="HAMAP" id="MF_00104">
    <property type="entry name" value="RNase_III"/>
    <property type="match status" value="1"/>
</dbReference>
<accession>A0ABQ6BN09</accession>
<gene>
    <name evidence="8 11" type="primary">rnc</name>
    <name evidence="11" type="ORF">GCM10007860_04040</name>
</gene>
<dbReference type="SMART" id="SM00358">
    <property type="entry name" value="DSRM"/>
    <property type="match status" value="1"/>
</dbReference>
<dbReference type="PROSITE" id="PS50137">
    <property type="entry name" value="DS_RBD"/>
    <property type="match status" value="1"/>
</dbReference>
<reference evidence="12" key="1">
    <citation type="journal article" date="2019" name="Int. J. Syst. Evol. Microbiol.">
        <title>The Global Catalogue of Microorganisms (GCM) 10K type strain sequencing project: providing services to taxonomists for standard genome sequencing and annotation.</title>
        <authorList>
            <consortium name="The Broad Institute Genomics Platform"/>
            <consortium name="The Broad Institute Genome Sequencing Center for Infectious Disease"/>
            <person name="Wu L."/>
            <person name="Ma J."/>
        </authorList>
    </citation>
    <scope>NUCLEOTIDE SEQUENCE [LARGE SCALE GENOMIC DNA]</scope>
    <source>
        <strain evidence="12">NBRC 104970</strain>
    </source>
</reference>
<dbReference type="SMART" id="SM00535">
    <property type="entry name" value="RIBOc"/>
    <property type="match status" value="1"/>
</dbReference>
<feature type="binding site" evidence="8">
    <location>
        <position position="111"/>
    </location>
    <ligand>
        <name>Mg(2+)</name>
        <dbReference type="ChEBI" id="CHEBI:18420"/>
    </ligand>
</feature>
<keyword evidence="8" id="KW-0460">Magnesium</keyword>
<dbReference type="PROSITE" id="PS00517">
    <property type="entry name" value="RNASE_3_1"/>
    <property type="match status" value="1"/>
</dbReference>
<evidence type="ECO:0000256" key="6">
    <source>
        <dbReference type="ARBA" id="ARBA00022801"/>
    </source>
</evidence>
<evidence type="ECO:0000313" key="11">
    <source>
        <dbReference type="EMBL" id="GLS03261.1"/>
    </source>
</evidence>
<dbReference type="EC" id="3.1.26.3" evidence="8"/>
<dbReference type="PANTHER" id="PTHR11207">
    <property type="entry name" value="RIBONUCLEASE III"/>
    <property type="match status" value="1"/>
</dbReference>
<evidence type="ECO:0000259" key="10">
    <source>
        <dbReference type="PROSITE" id="PS50142"/>
    </source>
</evidence>
<dbReference type="PANTHER" id="PTHR11207:SF0">
    <property type="entry name" value="RIBONUCLEASE 3"/>
    <property type="match status" value="1"/>
</dbReference>
<evidence type="ECO:0000256" key="3">
    <source>
        <dbReference type="ARBA" id="ARBA00022664"/>
    </source>
</evidence>
<comment type="subcellular location">
    <subcellularLocation>
        <location evidence="8">Cytoplasm</location>
    </subcellularLocation>
</comment>
<dbReference type="Proteomes" id="UP001156836">
    <property type="component" value="Unassembled WGS sequence"/>
</dbReference>
<dbReference type="Pfam" id="PF14622">
    <property type="entry name" value="Ribonucleas_3_3"/>
    <property type="match status" value="1"/>
</dbReference>
<dbReference type="CDD" id="cd10845">
    <property type="entry name" value="DSRM_RNAse_III_family"/>
    <property type="match status" value="1"/>
</dbReference>
<feature type="active site" evidence="8">
    <location>
        <position position="42"/>
    </location>
</feature>
<proteinExistence type="inferred from homology"/>
<evidence type="ECO:0000313" key="12">
    <source>
        <dbReference type="Proteomes" id="UP001156836"/>
    </source>
</evidence>
<evidence type="ECO:0000256" key="5">
    <source>
        <dbReference type="ARBA" id="ARBA00022759"/>
    </source>
</evidence>
<evidence type="ECO:0000259" key="9">
    <source>
        <dbReference type="PROSITE" id="PS50137"/>
    </source>
</evidence>
<keyword evidence="5 8" id="KW-0255">Endonuclease</keyword>
<dbReference type="Gene3D" id="1.10.1520.10">
    <property type="entry name" value="Ribonuclease III domain"/>
    <property type="match status" value="1"/>
</dbReference>
<evidence type="ECO:0000256" key="7">
    <source>
        <dbReference type="ARBA" id="ARBA00022884"/>
    </source>
</evidence>
<evidence type="ECO:0000256" key="8">
    <source>
        <dbReference type="HAMAP-Rule" id="MF_00104"/>
    </source>
</evidence>
<comment type="subunit">
    <text evidence="8">Homodimer.</text>
</comment>
<dbReference type="CDD" id="cd00593">
    <property type="entry name" value="RIBOc"/>
    <property type="match status" value="1"/>
</dbReference>
<keyword evidence="7 8" id="KW-0694">RNA-binding</keyword>
<evidence type="ECO:0000256" key="2">
    <source>
        <dbReference type="ARBA" id="ARBA00010183"/>
    </source>
</evidence>
<keyword evidence="8" id="KW-0819">tRNA processing</keyword>
<dbReference type="InterPro" id="IPR000999">
    <property type="entry name" value="RNase_III_dom"/>
</dbReference>
<keyword evidence="8" id="KW-0963">Cytoplasm</keyword>
<keyword evidence="12" id="KW-1185">Reference proteome</keyword>
<feature type="domain" description="RNase III" evidence="10">
    <location>
        <begin position="3"/>
        <end position="125"/>
    </location>
</feature>
<keyword evidence="4 8" id="KW-0540">Nuclease</keyword>
<dbReference type="InterPro" id="IPR011907">
    <property type="entry name" value="RNase_III"/>
</dbReference>
<dbReference type="NCBIfam" id="TIGR02191">
    <property type="entry name" value="RNaseIII"/>
    <property type="match status" value="1"/>
</dbReference>
<feature type="domain" description="DRBM" evidence="9">
    <location>
        <begin position="152"/>
        <end position="222"/>
    </location>
</feature>
<keyword evidence="6 8" id="KW-0378">Hydrolase</keyword>
<dbReference type="EMBL" id="BSOZ01000003">
    <property type="protein sequence ID" value="GLS03261.1"/>
    <property type="molecule type" value="Genomic_DNA"/>
</dbReference>
<feature type="active site" evidence="8">
    <location>
        <position position="114"/>
    </location>
</feature>
<sequence>MPAERLAKALGHAFTDPRLLRQALTHRSFSSTHNERLEFVGDSVLNAVVARALFVAFPQLTEGELSRLRASLVCQEALAEVAGTLNLGDYLHLGEGELKSGGHRRPSILADALEALFGAIWFDAGFEAAQATVERLFAPRIAAIDPSRALKDGKTALQEWLQARRVALPQYLLLRQDGDSPNQIFEVACRIEALGVETRAEGASRRVAEQAAAADALGTLKDRYPGKAKRF</sequence>
<keyword evidence="8" id="KW-0698">rRNA processing</keyword>
<feature type="binding site" evidence="8">
    <location>
        <position position="114"/>
    </location>
    <ligand>
        <name>Mg(2+)</name>
        <dbReference type="ChEBI" id="CHEBI:18420"/>
    </ligand>
</feature>
<comment type="cofactor">
    <cofactor evidence="8">
        <name>Mg(2+)</name>
        <dbReference type="ChEBI" id="CHEBI:18420"/>
    </cofactor>
</comment>
<dbReference type="InterPro" id="IPR014720">
    <property type="entry name" value="dsRBD_dom"/>
</dbReference>
<comment type="similarity">
    <text evidence="2">Belongs to the ribonuclease III family.</text>
</comment>
<comment type="caution">
    <text evidence="11">The sequence shown here is derived from an EMBL/GenBank/DDBJ whole genome shotgun (WGS) entry which is preliminary data.</text>
</comment>
<dbReference type="Pfam" id="PF00035">
    <property type="entry name" value="dsrm"/>
    <property type="match status" value="1"/>
</dbReference>
<dbReference type="PROSITE" id="PS50142">
    <property type="entry name" value="RNASE_3_2"/>
    <property type="match status" value="1"/>
</dbReference>
<dbReference type="SUPFAM" id="SSF69065">
    <property type="entry name" value="RNase III domain-like"/>
    <property type="match status" value="1"/>
</dbReference>
<comment type="catalytic activity">
    <reaction evidence="1 8">
        <text>Endonucleolytic cleavage to 5'-phosphomonoester.</text>
        <dbReference type="EC" id="3.1.26.3"/>
    </reaction>
</comment>
<evidence type="ECO:0000256" key="1">
    <source>
        <dbReference type="ARBA" id="ARBA00000109"/>
    </source>
</evidence>
<dbReference type="SUPFAM" id="SSF54768">
    <property type="entry name" value="dsRNA-binding domain-like"/>
    <property type="match status" value="1"/>
</dbReference>
<dbReference type="InterPro" id="IPR036389">
    <property type="entry name" value="RNase_III_sf"/>
</dbReference>
<feature type="binding site" evidence="8">
    <location>
        <position position="38"/>
    </location>
    <ligand>
        <name>Mg(2+)</name>
        <dbReference type="ChEBI" id="CHEBI:18420"/>
    </ligand>
</feature>
<organism evidence="11 12">
    <name type="scientific">Chitiniphilus shinanonensis</name>
    <dbReference type="NCBI Taxonomy" id="553088"/>
    <lineage>
        <taxon>Bacteria</taxon>
        <taxon>Pseudomonadati</taxon>
        <taxon>Pseudomonadota</taxon>
        <taxon>Betaproteobacteria</taxon>
        <taxon>Neisseriales</taxon>
        <taxon>Chitinibacteraceae</taxon>
        <taxon>Chitiniphilus</taxon>
    </lineage>
</organism>
<name>A0ABQ6BN09_9NEIS</name>